<dbReference type="Proteomes" id="UP000004471">
    <property type="component" value="Unassembled WGS sequence"/>
</dbReference>
<keyword evidence="1" id="KW-0812">Transmembrane</keyword>
<name>F3G1B4_PSESX</name>
<feature type="non-terminal residue" evidence="2">
    <location>
        <position position="1"/>
    </location>
</feature>
<evidence type="ECO:0000313" key="2">
    <source>
        <dbReference type="EMBL" id="EGH36256.1"/>
    </source>
</evidence>
<keyword evidence="1" id="KW-0472">Membrane</keyword>
<evidence type="ECO:0000256" key="1">
    <source>
        <dbReference type="SAM" id="Phobius"/>
    </source>
</evidence>
<sequence length="33" mass="3620">PGWLMLMIVGGIAWHATRKIVTTLVIVGLLFLV</sequence>
<dbReference type="EMBL" id="AEAH01004623">
    <property type="protein sequence ID" value="EGH36256.1"/>
    <property type="molecule type" value="Genomic_DNA"/>
</dbReference>
<dbReference type="HOGENOM" id="CLU_3386509_0_0_6"/>
<dbReference type="AlphaFoldDB" id="F3G1B4"/>
<proteinExistence type="predicted"/>
<gene>
    <name evidence="2" type="ORF">PSYJA_47168</name>
</gene>
<accession>F3G1B4</accession>
<feature type="non-terminal residue" evidence="2">
    <location>
        <position position="33"/>
    </location>
</feature>
<evidence type="ECO:0000313" key="3">
    <source>
        <dbReference type="Proteomes" id="UP000004471"/>
    </source>
</evidence>
<organism evidence="2 3">
    <name type="scientific">Pseudomonas syringae pv. japonica str. M301072</name>
    <dbReference type="NCBI Taxonomy" id="629262"/>
    <lineage>
        <taxon>Bacteria</taxon>
        <taxon>Pseudomonadati</taxon>
        <taxon>Pseudomonadota</taxon>
        <taxon>Gammaproteobacteria</taxon>
        <taxon>Pseudomonadales</taxon>
        <taxon>Pseudomonadaceae</taxon>
        <taxon>Pseudomonas</taxon>
        <taxon>Pseudomonas syringae</taxon>
    </lineage>
</organism>
<protein>
    <submittedName>
        <fullName evidence="2">Binding-protein dependent transport system inner membrane protein</fullName>
    </submittedName>
</protein>
<keyword evidence="1" id="KW-1133">Transmembrane helix</keyword>
<comment type="caution">
    <text evidence="2">The sequence shown here is derived from an EMBL/GenBank/DDBJ whole genome shotgun (WGS) entry which is preliminary data.</text>
</comment>
<feature type="transmembrane region" description="Helical" evidence="1">
    <location>
        <begin position="12"/>
        <end position="32"/>
    </location>
</feature>
<reference evidence="2 3" key="1">
    <citation type="journal article" date="2011" name="PLoS Pathog.">
        <title>Dynamic evolution of pathogenicity revealed by sequencing and comparative genomics of 19 Pseudomonas syringae isolates.</title>
        <authorList>
            <person name="Baltrus D.A."/>
            <person name="Nishimura M.T."/>
            <person name="Romanchuk A."/>
            <person name="Chang J.H."/>
            <person name="Mukhtar M.S."/>
            <person name="Cherkis K."/>
            <person name="Roach J."/>
            <person name="Grant S.R."/>
            <person name="Jones C.D."/>
            <person name="Dangl J.L."/>
        </authorList>
    </citation>
    <scope>NUCLEOTIDE SEQUENCE [LARGE SCALE GENOMIC DNA]</scope>
    <source>
        <strain evidence="3">M301072PT</strain>
    </source>
</reference>